<dbReference type="Proteomes" id="UP000268014">
    <property type="component" value="Unassembled WGS sequence"/>
</dbReference>
<protein>
    <submittedName>
        <fullName evidence="4">Transposase</fullName>
    </submittedName>
</protein>
<organism evidence="4">
    <name type="scientific">Haemonchus placei</name>
    <name type="common">Barber's pole worm</name>
    <dbReference type="NCBI Taxonomy" id="6290"/>
    <lineage>
        <taxon>Eukaryota</taxon>
        <taxon>Metazoa</taxon>
        <taxon>Ecdysozoa</taxon>
        <taxon>Nematoda</taxon>
        <taxon>Chromadorea</taxon>
        <taxon>Rhabditida</taxon>
        <taxon>Rhabditina</taxon>
        <taxon>Rhabditomorpha</taxon>
        <taxon>Strongyloidea</taxon>
        <taxon>Trichostrongylidae</taxon>
        <taxon>Haemonchus</taxon>
    </lineage>
</organism>
<reference evidence="4" key="1">
    <citation type="submission" date="2017-02" db="UniProtKB">
        <authorList>
            <consortium name="WormBaseParasite"/>
        </authorList>
    </citation>
    <scope>IDENTIFICATION</scope>
</reference>
<sequence length="55" mass="6500">MHKFPPVIPDRQLVQVQRVGQFIQSSFSLSRKCERYGFLAFLFVFCSYKILLAKM</sequence>
<dbReference type="AlphaFoldDB" id="A0A0N4W1I6"/>
<feature type="transmembrane region" description="Helical" evidence="1">
    <location>
        <begin position="36"/>
        <end position="53"/>
    </location>
</feature>
<keyword evidence="3" id="KW-1185">Reference proteome</keyword>
<name>A0A0N4W1I6_HAEPC</name>
<reference evidence="2 3" key="2">
    <citation type="submission" date="2018-11" db="EMBL/GenBank/DDBJ databases">
        <authorList>
            <consortium name="Pathogen Informatics"/>
        </authorList>
    </citation>
    <scope>NUCLEOTIDE SEQUENCE [LARGE SCALE GENOMIC DNA]</scope>
    <source>
        <strain evidence="2 3">MHpl1</strain>
    </source>
</reference>
<keyword evidence="1" id="KW-0472">Membrane</keyword>
<evidence type="ECO:0000313" key="2">
    <source>
        <dbReference type="EMBL" id="VDO21028.1"/>
    </source>
</evidence>
<evidence type="ECO:0000313" key="3">
    <source>
        <dbReference type="Proteomes" id="UP000268014"/>
    </source>
</evidence>
<gene>
    <name evidence="2" type="ORF">HPLM_LOCUS3498</name>
</gene>
<evidence type="ECO:0000256" key="1">
    <source>
        <dbReference type="SAM" id="Phobius"/>
    </source>
</evidence>
<dbReference type="WBParaSite" id="HPLM_0000350601-mRNA-1">
    <property type="protein sequence ID" value="HPLM_0000350601-mRNA-1"/>
    <property type="gene ID" value="HPLM_0000350601"/>
</dbReference>
<accession>A0A0N4W1I6</accession>
<evidence type="ECO:0000313" key="4">
    <source>
        <dbReference type="WBParaSite" id="HPLM_0000350601-mRNA-1"/>
    </source>
</evidence>
<keyword evidence="1" id="KW-0812">Transmembrane</keyword>
<dbReference type="EMBL" id="UZAF01016123">
    <property type="protein sequence ID" value="VDO21028.1"/>
    <property type="molecule type" value="Genomic_DNA"/>
</dbReference>
<proteinExistence type="predicted"/>
<keyword evidence="1" id="KW-1133">Transmembrane helix</keyword>